<reference evidence="2" key="1">
    <citation type="journal article" date="2019" name="Int. J. Syst. Evol. Microbiol.">
        <title>The Global Catalogue of Microorganisms (GCM) 10K type strain sequencing project: providing services to taxonomists for standard genome sequencing and annotation.</title>
        <authorList>
            <consortium name="The Broad Institute Genomics Platform"/>
            <consortium name="The Broad Institute Genome Sequencing Center for Infectious Disease"/>
            <person name="Wu L."/>
            <person name="Ma J."/>
        </authorList>
    </citation>
    <scope>NUCLEOTIDE SEQUENCE [LARGE SCALE GENOMIC DNA]</scope>
    <source>
        <strain evidence="2">CCM 320</strain>
    </source>
</reference>
<keyword evidence="2" id="KW-1185">Reference proteome</keyword>
<dbReference type="RefSeq" id="WP_233208580.1">
    <property type="nucleotide sequence ID" value="NZ_CANNGD010000001.1"/>
</dbReference>
<dbReference type="SUPFAM" id="SSF52833">
    <property type="entry name" value="Thioredoxin-like"/>
    <property type="match status" value="1"/>
</dbReference>
<organism evidence="1 2">
    <name type="scientific">Planomicrobium okeanokoites</name>
    <name type="common">Planococcus okeanokoites</name>
    <name type="synonym">Flavobacterium okeanokoites</name>
    <dbReference type="NCBI Taxonomy" id="244"/>
    <lineage>
        <taxon>Bacteria</taxon>
        <taxon>Bacillati</taxon>
        <taxon>Bacillota</taxon>
        <taxon>Bacilli</taxon>
        <taxon>Bacillales</taxon>
        <taxon>Caryophanaceae</taxon>
        <taxon>Planomicrobium</taxon>
    </lineage>
</organism>
<dbReference type="Gene3D" id="3.40.30.10">
    <property type="entry name" value="Glutaredoxin"/>
    <property type="match status" value="1"/>
</dbReference>
<proteinExistence type="predicted"/>
<comment type="caution">
    <text evidence="1">The sequence shown here is derived from an EMBL/GenBank/DDBJ whole genome shotgun (WGS) entry which is preliminary data.</text>
</comment>
<gene>
    <name evidence="1" type="ORF">ACFOEJ_13970</name>
</gene>
<protein>
    <submittedName>
        <fullName evidence="1">Thioredoxin family protein</fullName>
    </submittedName>
</protein>
<sequence length="69" mass="7955">MNDFPRIQTSVANAEEIPEIAGHFSIFTVPVLILFADGKEMLREARFVHVEEFKMKVSKIYEGFYSSDQ</sequence>
<evidence type="ECO:0000313" key="1">
    <source>
        <dbReference type="EMBL" id="MFC3212190.1"/>
    </source>
</evidence>
<dbReference type="InterPro" id="IPR036249">
    <property type="entry name" value="Thioredoxin-like_sf"/>
</dbReference>
<dbReference type="CDD" id="cd02947">
    <property type="entry name" value="TRX_family"/>
    <property type="match status" value="1"/>
</dbReference>
<evidence type="ECO:0000313" key="2">
    <source>
        <dbReference type="Proteomes" id="UP001595625"/>
    </source>
</evidence>
<dbReference type="Proteomes" id="UP001595625">
    <property type="component" value="Unassembled WGS sequence"/>
</dbReference>
<name>A0ABV7KRW7_PLAOK</name>
<accession>A0ABV7KRW7</accession>
<dbReference type="EMBL" id="JBHRUJ010000017">
    <property type="protein sequence ID" value="MFC3212190.1"/>
    <property type="molecule type" value="Genomic_DNA"/>
</dbReference>